<evidence type="ECO:0000313" key="6">
    <source>
        <dbReference type="EMBL" id="TVZ02323.1"/>
    </source>
</evidence>
<reference evidence="6 7" key="1">
    <citation type="submission" date="2018-11" db="EMBL/GenBank/DDBJ databases">
        <title>Trebonia kvetii gen.nov., sp.nov., a novel acidophilic actinobacterium, and proposal of the new actinobacterial family Treboniaceae fam. nov.</title>
        <authorList>
            <person name="Rapoport D."/>
            <person name="Sagova-Mareckova M."/>
            <person name="Sedlacek I."/>
            <person name="Provaznik J."/>
            <person name="Kralova S."/>
            <person name="Pavlinic D."/>
            <person name="Benes V."/>
            <person name="Kopecky J."/>
        </authorList>
    </citation>
    <scope>NUCLEOTIDE SEQUENCE [LARGE SCALE GENOMIC DNA]</scope>
    <source>
        <strain evidence="6 7">15Tr583</strain>
    </source>
</reference>
<keyword evidence="7" id="KW-1185">Reference proteome</keyword>
<evidence type="ECO:0000313" key="7">
    <source>
        <dbReference type="Proteomes" id="UP000460272"/>
    </source>
</evidence>
<dbReference type="OrthoDB" id="3373764at2"/>
<dbReference type="Proteomes" id="UP000460272">
    <property type="component" value="Unassembled WGS sequence"/>
</dbReference>
<dbReference type="EMBL" id="RPFW01000005">
    <property type="protein sequence ID" value="TVZ02323.1"/>
    <property type="molecule type" value="Genomic_DNA"/>
</dbReference>
<dbReference type="EC" id="3.4.13.21" evidence="6"/>
<keyword evidence="6" id="KW-0224">Dipeptidase</keyword>
<accession>A0A6P2BYQ8</accession>
<dbReference type="Pfam" id="PF03575">
    <property type="entry name" value="Peptidase_S51"/>
    <property type="match status" value="1"/>
</dbReference>
<protein>
    <submittedName>
        <fullName evidence="6">Dipeptidase PepE</fullName>
        <ecNumber evidence="6">3.4.13.21</ecNumber>
    </submittedName>
</protein>
<dbReference type="InterPro" id="IPR005320">
    <property type="entry name" value="Peptidase_S51"/>
</dbReference>
<dbReference type="AlphaFoldDB" id="A0A6P2BYQ8"/>
<evidence type="ECO:0000256" key="3">
    <source>
        <dbReference type="ARBA" id="ARBA00022801"/>
    </source>
</evidence>
<evidence type="ECO:0000256" key="1">
    <source>
        <dbReference type="ARBA" id="ARBA00006534"/>
    </source>
</evidence>
<dbReference type="GO" id="GO:0006508">
    <property type="term" value="P:proteolysis"/>
    <property type="evidence" value="ECO:0007669"/>
    <property type="project" value="UniProtKB-KW"/>
</dbReference>
<feature type="compositionally biased region" description="Low complexity" evidence="5">
    <location>
        <begin position="202"/>
        <end position="211"/>
    </location>
</feature>
<keyword evidence="3 6" id="KW-0378">Hydrolase</keyword>
<dbReference type="CDD" id="cd03146">
    <property type="entry name" value="GAT1_Peptidase_E"/>
    <property type="match status" value="1"/>
</dbReference>
<feature type="region of interest" description="Disordered" evidence="5">
    <location>
        <begin position="202"/>
        <end position="223"/>
    </location>
</feature>
<dbReference type="GO" id="GO:0016805">
    <property type="term" value="F:dipeptidase activity"/>
    <property type="evidence" value="ECO:0007669"/>
    <property type="project" value="UniProtKB-KW"/>
</dbReference>
<comment type="caution">
    <text evidence="6">The sequence shown here is derived from an EMBL/GenBank/DDBJ whole genome shotgun (WGS) entry which is preliminary data.</text>
</comment>
<dbReference type="SUPFAM" id="SSF52317">
    <property type="entry name" value="Class I glutamine amidotransferase-like"/>
    <property type="match status" value="1"/>
</dbReference>
<gene>
    <name evidence="6" type="primary">pepE</name>
    <name evidence="6" type="ORF">EAS64_26290</name>
</gene>
<dbReference type="RefSeq" id="WP_145857214.1">
    <property type="nucleotide sequence ID" value="NZ_RPFW01000005.1"/>
</dbReference>
<organism evidence="6 7">
    <name type="scientific">Trebonia kvetii</name>
    <dbReference type="NCBI Taxonomy" id="2480626"/>
    <lineage>
        <taxon>Bacteria</taxon>
        <taxon>Bacillati</taxon>
        <taxon>Actinomycetota</taxon>
        <taxon>Actinomycetes</taxon>
        <taxon>Streptosporangiales</taxon>
        <taxon>Treboniaceae</taxon>
        <taxon>Trebonia</taxon>
    </lineage>
</organism>
<proteinExistence type="inferred from homology"/>
<comment type="similarity">
    <text evidence="1">Belongs to the peptidase S51 family.</text>
</comment>
<dbReference type="GO" id="GO:0008236">
    <property type="term" value="F:serine-type peptidase activity"/>
    <property type="evidence" value="ECO:0007669"/>
    <property type="project" value="UniProtKB-KW"/>
</dbReference>
<keyword evidence="4" id="KW-0720">Serine protease</keyword>
<dbReference type="PANTHER" id="PTHR20842:SF0">
    <property type="entry name" value="ALPHA-ASPARTYL DIPEPTIDASE"/>
    <property type="match status" value="1"/>
</dbReference>
<sequence>MPEVKLSNSFSPGHGALEHAMDAIAAFFAGTRRVLFIPYAASDPDGYAEATREILGRLGVQVSSAHRAASPLAALDQADAVFVGGGNAFRLLQAVRRNGLLAAIGSRSRTGMPYLGVSAGANLACPTIRTTNDMPIVQPASLSALGVIPFQVNPHYPAAGPLRTARDRRLGEFLEENDVPVLGLCEGSWLHVSAARATAGGTAGGRVLTRGCPPGDVQPGDDLSALLRSRPRYDSPAR</sequence>
<dbReference type="PANTHER" id="PTHR20842">
    <property type="entry name" value="PROTEASE S51 ALPHA-ASPARTYL DIPEPTIDASE"/>
    <property type="match status" value="1"/>
</dbReference>
<evidence type="ECO:0000256" key="4">
    <source>
        <dbReference type="ARBA" id="ARBA00022825"/>
    </source>
</evidence>
<name>A0A6P2BYQ8_9ACTN</name>
<dbReference type="InterPro" id="IPR029062">
    <property type="entry name" value="Class_I_gatase-like"/>
</dbReference>
<evidence type="ECO:0000256" key="2">
    <source>
        <dbReference type="ARBA" id="ARBA00022670"/>
    </source>
</evidence>
<keyword evidence="2" id="KW-0645">Protease</keyword>
<dbReference type="Gene3D" id="3.40.50.880">
    <property type="match status" value="1"/>
</dbReference>
<dbReference type="NCBIfam" id="NF003642">
    <property type="entry name" value="PRK05282.1"/>
    <property type="match status" value="1"/>
</dbReference>
<evidence type="ECO:0000256" key="5">
    <source>
        <dbReference type="SAM" id="MobiDB-lite"/>
    </source>
</evidence>